<dbReference type="EMBL" id="SMBT01000002">
    <property type="protein sequence ID" value="TCU89386.1"/>
    <property type="molecule type" value="Genomic_DNA"/>
</dbReference>
<keyword evidence="1" id="KW-1133">Transmembrane helix</keyword>
<dbReference type="Proteomes" id="UP000255108">
    <property type="component" value="Unassembled WGS sequence"/>
</dbReference>
<reference evidence="3 5" key="1">
    <citation type="submission" date="2018-06" db="EMBL/GenBank/DDBJ databases">
        <authorList>
            <consortium name="Pathogen Informatics"/>
            <person name="Doyle S."/>
        </authorList>
    </citation>
    <scope>NUCLEOTIDE SEQUENCE [LARGE SCALE GENOMIC DNA]</scope>
    <source>
        <strain evidence="3 5">NCTC11159</strain>
    </source>
</reference>
<accession>A0A377Q654</accession>
<proteinExistence type="predicted"/>
<dbReference type="InterPro" id="IPR038522">
    <property type="entry name" value="T4/T6SS_DotU_sf"/>
</dbReference>
<protein>
    <submittedName>
        <fullName evidence="4">Type VI secretion system protein ImpK</fullName>
    </submittedName>
    <submittedName>
        <fullName evidence="3">Uncharacterized protein conserved in bacteria</fullName>
    </submittedName>
</protein>
<dbReference type="Proteomes" id="UP000295794">
    <property type="component" value="Unassembled WGS sequence"/>
</dbReference>
<dbReference type="PANTHER" id="PTHR38033:SF1">
    <property type="entry name" value="DOTU FAMILY TYPE IV_VI SECRETION SYSTEM PROTEIN"/>
    <property type="match status" value="1"/>
</dbReference>
<dbReference type="InterPro" id="IPR017732">
    <property type="entry name" value="T4/T6SS_DotU"/>
</dbReference>
<dbReference type="Gene3D" id="1.25.40.590">
    <property type="entry name" value="Type IV / VI secretion system, DotU"/>
    <property type="match status" value="1"/>
</dbReference>
<dbReference type="AlphaFoldDB" id="A0A377Q654"/>
<dbReference type="EMBL" id="UGHR01000001">
    <property type="protein sequence ID" value="STQ90756.1"/>
    <property type="molecule type" value="Genomic_DNA"/>
</dbReference>
<dbReference type="RefSeq" id="WP_165928610.1">
    <property type="nucleotide sequence ID" value="NZ_CAWOLO010000002.1"/>
</dbReference>
<evidence type="ECO:0000259" key="2">
    <source>
        <dbReference type="Pfam" id="PF09850"/>
    </source>
</evidence>
<keyword evidence="1" id="KW-0472">Membrane</keyword>
<organism evidence="3 5">
    <name type="scientific">Iodobacter fluviatilis</name>
    <dbReference type="NCBI Taxonomy" id="537"/>
    <lineage>
        <taxon>Bacteria</taxon>
        <taxon>Pseudomonadati</taxon>
        <taxon>Pseudomonadota</taxon>
        <taxon>Betaproteobacteria</taxon>
        <taxon>Neisseriales</taxon>
        <taxon>Chitinibacteraceae</taxon>
        <taxon>Iodobacter</taxon>
    </lineage>
</organism>
<name>A0A377Q654_9NEIS</name>
<evidence type="ECO:0000313" key="5">
    <source>
        <dbReference type="Proteomes" id="UP000255108"/>
    </source>
</evidence>
<dbReference type="PANTHER" id="PTHR38033">
    <property type="entry name" value="MEMBRANE PROTEIN-RELATED"/>
    <property type="match status" value="1"/>
</dbReference>
<dbReference type="NCBIfam" id="TIGR03349">
    <property type="entry name" value="IV_VI_DotU"/>
    <property type="match status" value="1"/>
</dbReference>
<reference evidence="4 6" key="2">
    <citation type="submission" date="2019-03" db="EMBL/GenBank/DDBJ databases">
        <title>Genomic Encyclopedia of Type Strains, Phase IV (KMG-IV): sequencing the most valuable type-strain genomes for metagenomic binning, comparative biology and taxonomic classification.</title>
        <authorList>
            <person name="Goeker M."/>
        </authorList>
    </citation>
    <scope>NUCLEOTIDE SEQUENCE [LARGE SCALE GENOMIC DNA]</scope>
    <source>
        <strain evidence="4 6">DSM 3764</strain>
    </source>
</reference>
<keyword evidence="1" id="KW-0812">Transmembrane</keyword>
<evidence type="ECO:0000313" key="4">
    <source>
        <dbReference type="EMBL" id="TCU89386.1"/>
    </source>
</evidence>
<keyword evidence="6" id="KW-1185">Reference proteome</keyword>
<sequence>MTDFARQQAALPLKQAFCQVWEEWLLLSPSLLSSAEPVDKLLLRVAEETSVLARRVYRMVMTQAGAANKMHAQAVQYAFVALVDEVLLFTEWSGQTAWQTTPLEFRLFNTRTSGETLPDEIEHLIERQDSSERDLAAVYLMTLVLGFRGRLRREPALFEAWCTSLFAQIYQREPDVALLGKVLSGHSVTQPLQLIERKMLPDGYRLALMLAFLLLLMFGVSHLFWRDIYSQIDVTHPPLSEVKP</sequence>
<feature type="domain" description="Type IV / VI secretion system DotU" evidence="2">
    <location>
        <begin position="67"/>
        <end position="222"/>
    </location>
</feature>
<evidence type="ECO:0000256" key="1">
    <source>
        <dbReference type="SAM" id="Phobius"/>
    </source>
</evidence>
<dbReference type="Pfam" id="PF09850">
    <property type="entry name" value="DotU"/>
    <property type="match status" value="1"/>
</dbReference>
<evidence type="ECO:0000313" key="3">
    <source>
        <dbReference type="EMBL" id="STQ90756.1"/>
    </source>
</evidence>
<feature type="transmembrane region" description="Helical" evidence="1">
    <location>
        <begin position="206"/>
        <end position="225"/>
    </location>
</feature>
<evidence type="ECO:0000313" key="6">
    <source>
        <dbReference type="Proteomes" id="UP000295794"/>
    </source>
</evidence>
<gene>
    <name evidence="4" type="ORF">EV682_102298</name>
    <name evidence="3" type="ORF">NCTC11159_01823</name>
</gene>